<dbReference type="GO" id="GO:0003700">
    <property type="term" value="F:DNA-binding transcription factor activity"/>
    <property type="evidence" value="ECO:0007669"/>
    <property type="project" value="InterPro"/>
</dbReference>
<evidence type="ECO:0000256" key="1">
    <source>
        <dbReference type="ARBA" id="ARBA00009437"/>
    </source>
</evidence>
<sequence length="313" mass="34988">MNQSTYRPLPSRLSRFDWNDLKYFLAVARTGTIRGAAIRLVTNHATVSRRITALEDATRARLFDRAKSGLALTQLGEDLFPIAERIEDEIASASRLIAGRDSLPSGAIYVSMPPFLAFSSVTGDLALFGKLHPEIDVHLGFTNTVVRLDHREADISIRYAQTVEDDVYGRKLVDCRKAVYCTPEYAAQIQDNAGVGLHFIGWNEPEEATSASWIRKSDYPKASLRFRCFEVAPQVAMALEGVGMTMLPCFVGDRIQGLVRPPYQGTIADRKLWLLLHGDLRKTARIRLLLDFLQGRICSRRAEFAGELVTLSE</sequence>
<dbReference type="GO" id="GO:0006351">
    <property type="term" value="P:DNA-templated transcription"/>
    <property type="evidence" value="ECO:0007669"/>
    <property type="project" value="TreeGrafter"/>
</dbReference>
<evidence type="ECO:0000256" key="3">
    <source>
        <dbReference type="ARBA" id="ARBA00023125"/>
    </source>
</evidence>
<comment type="similarity">
    <text evidence="1">Belongs to the LysR transcriptional regulatory family.</text>
</comment>
<evidence type="ECO:0000259" key="5">
    <source>
        <dbReference type="PROSITE" id="PS50931"/>
    </source>
</evidence>
<dbReference type="InterPro" id="IPR005119">
    <property type="entry name" value="LysR_subst-bd"/>
</dbReference>
<dbReference type="OrthoDB" id="9796526at2"/>
<dbReference type="Pfam" id="PF03466">
    <property type="entry name" value="LysR_substrate"/>
    <property type="match status" value="1"/>
</dbReference>
<proteinExistence type="inferred from homology"/>
<keyword evidence="4" id="KW-0804">Transcription</keyword>
<dbReference type="STRING" id="1579316.RC74_02940"/>
<dbReference type="SUPFAM" id="SSF46785">
    <property type="entry name" value="Winged helix' DNA-binding domain"/>
    <property type="match status" value="1"/>
</dbReference>
<dbReference type="InterPro" id="IPR000847">
    <property type="entry name" value="LysR_HTH_N"/>
</dbReference>
<dbReference type="Gene3D" id="1.10.10.10">
    <property type="entry name" value="Winged helix-like DNA-binding domain superfamily/Winged helix DNA-binding domain"/>
    <property type="match status" value="1"/>
</dbReference>
<dbReference type="AlphaFoldDB" id="A0A126UWB9"/>
<evidence type="ECO:0000313" key="7">
    <source>
        <dbReference type="Proteomes" id="UP000070371"/>
    </source>
</evidence>
<dbReference type="EMBL" id="CP014327">
    <property type="protein sequence ID" value="AML50358.1"/>
    <property type="molecule type" value="Genomic_DNA"/>
</dbReference>
<keyword evidence="7" id="KW-1185">Reference proteome</keyword>
<organism evidence="6 7">
    <name type="scientific">Falsihalocynthiibacter arcticus</name>
    <dbReference type="NCBI Taxonomy" id="1579316"/>
    <lineage>
        <taxon>Bacteria</taxon>
        <taxon>Pseudomonadati</taxon>
        <taxon>Pseudomonadota</taxon>
        <taxon>Alphaproteobacteria</taxon>
        <taxon>Rhodobacterales</taxon>
        <taxon>Roseobacteraceae</taxon>
        <taxon>Falsihalocynthiibacter</taxon>
    </lineage>
</organism>
<dbReference type="Proteomes" id="UP000070371">
    <property type="component" value="Chromosome"/>
</dbReference>
<dbReference type="PANTHER" id="PTHR30537:SF3">
    <property type="entry name" value="TRANSCRIPTIONAL REGULATORY PROTEIN"/>
    <property type="match status" value="1"/>
</dbReference>
<evidence type="ECO:0000256" key="2">
    <source>
        <dbReference type="ARBA" id="ARBA00023015"/>
    </source>
</evidence>
<keyword evidence="3" id="KW-0238">DNA-binding</keyword>
<gene>
    <name evidence="6" type="ORF">RC74_02940</name>
</gene>
<keyword evidence="2" id="KW-0805">Transcription regulation</keyword>
<dbReference type="GO" id="GO:0043565">
    <property type="term" value="F:sequence-specific DNA binding"/>
    <property type="evidence" value="ECO:0007669"/>
    <property type="project" value="TreeGrafter"/>
</dbReference>
<dbReference type="PANTHER" id="PTHR30537">
    <property type="entry name" value="HTH-TYPE TRANSCRIPTIONAL REGULATOR"/>
    <property type="match status" value="1"/>
</dbReference>
<dbReference type="PROSITE" id="PS50931">
    <property type="entry name" value="HTH_LYSR"/>
    <property type="match status" value="1"/>
</dbReference>
<dbReference type="KEGG" id="hat:RC74_02940"/>
<evidence type="ECO:0000256" key="4">
    <source>
        <dbReference type="ARBA" id="ARBA00023163"/>
    </source>
</evidence>
<dbReference type="Gene3D" id="3.40.190.290">
    <property type="match status" value="1"/>
</dbReference>
<dbReference type="InterPro" id="IPR036388">
    <property type="entry name" value="WH-like_DNA-bd_sf"/>
</dbReference>
<reference evidence="6 7" key="1">
    <citation type="submission" date="2016-02" db="EMBL/GenBank/DDBJ databases">
        <title>Complete genome sequence of Halocynthiibacter arcticus PAMC 20958t from arctic marine sediment.</title>
        <authorList>
            <person name="Lee Y.M."/>
            <person name="Baek K."/>
            <person name="Lee H.K."/>
            <person name="Shin S.C."/>
        </authorList>
    </citation>
    <scope>NUCLEOTIDE SEQUENCE [LARGE SCALE GENOMIC DNA]</scope>
    <source>
        <strain evidence="6">PAMC 20958</strain>
    </source>
</reference>
<feature type="domain" description="HTH lysR-type" evidence="5">
    <location>
        <begin position="16"/>
        <end position="73"/>
    </location>
</feature>
<evidence type="ECO:0000313" key="6">
    <source>
        <dbReference type="EMBL" id="AML50358.1"/>
    </source>
</evidence>
<dbReference type="RefSeq" id="WP_052274645.1">
    <property type="nucleotide sequence ID" value="NZ_CP014327.1"/>
</dbReference>
<dbReference type="InterPro" id="IPR058163">
    <property type="entry name" value="LysR-type_TF_proteobact-type"/>
</dbReference>
<protein>
    <submittedName>
        <fullName evidence="6">LysR family transcriptional regulator</fullName>
    </submittedName>
</protein>
<name>A0A126UWB9_9RHOB</name>
<accession>A0A126UWB9</accession>
<dbReference type="Pfam" id="PF00126">
    <property type="entry name" value="HTH_1"/>
    <property type="match status" value="1"/>
</dbReference>
<dbReference type="InterPro" id="IPR036390">
    <property type="entry name" value="WH_DNA-bd_sf"/>
</dbReference>
<dbReference type="SUPFAM" id="SSF53850">
    <property type="entry name" value="Periplasmic binding protein-like II"/>
    <property type="match status" value="1"/>
</dbReference>